<dbReference type="EMBL" id="CP134890">
    <property type="protein sequence ID" value="WNM22786.1"/>
    <property type="molecule type" value="Genomic_DNA"/>
</dbReference>
<evidence type="ECO:0000313" key="1">
    <source>
        <dbReference type="EMBL" id="WNM18735.1"/>
    </source>
</evidence>
<dbReference type="KEGG" id="fcj:RN605_05345"/>
<name>A0AA96J261_9FLAO</name>
<keyword evidence="3" id="KW-1185">Reference proteome</keyword>
<accession>A0AA96J261</accession>
<evidence type="ECO:0000313" key="2">
    <source>
        <dbReference type="EMBL" id="WNM22786.1"/>
    </source>
</evidence>
<evidence type="ECO:0000313" key="3">
    <source>
        <dbReference type="Proteomes" id="UP001304515"/>
    </source>
</evidence>
<dbReference type="Proteomes" id="UP001304515">
    <property type="component" value="Chromosome"/>
</dbReference>
<accession>A0AA96J8U4</accession>
<organism evidence="1">
    <name type="scientific">Flavobacterium capsici</name>
    <dbReference type="NCBI Taxonomy" id="3075618"/>
    <lineage>
        <taxon>Bacteria</taxon>
        <taxon>Pseudomonadati</taxon>
        <taxon>Bacteroidota</taxon>
        <taxon>Flavobacteriia</taxon>
        <taxon>Flavobacteriales</taxon>
        <taxon>Flavobacteriaceae</taxon>
        <taxon>Flavobacterium</taxon>
    </lineage>
</organism>
<dbReference type="RefSeq" id="WP_313322879.1">
    <property type="nucleotide sequence ID" value="NZ_CP134878.1"/>
</dbReference>
<dbReference type="AlphaFoldDB" id="A0AA96J261"/>
<sequence>MAGRTSGRVIIPSNPTELLNLAQKIYDKHQADGAASPLNAMQDYDWTVDGPKIVPCKKNNDDAEAAAKLAEKLYRDRDIDLEPIKKIVKNSAAVLKSIYAKNPKKLGDYGLVVDDTPKAKKPSED</sequence>
<proteinExistence type="predicted"/>
<protein>
    <submittedName>
        <fullName evidence="1">Uncharacterized protein</fullName>
    </submittedName>
</protein>
<reference evidence="1 3" key="1">
    <citation type="submission" date="2023-09" db="EMBL/GenBank/DDBJ databases">
        <title>Flavobacterium sp. a novel bacteria isolate from Pepper rhizosphere.</title>
        <authorList>
            <person name="Peng Y."/>
            <person name="Lee J."/>
        </authorList>
    </citation>
    <scope>NUCLEOTIDE SEQUENCE</scope>
    <source>
        <strain evidence="1">PMR2A8</strain>
        <strain evidence="2 3">PMTSA4</strain>
    </source>
</reference>
<gene>
    <name evidence="2" type="ORF">RN605_05345</name>
    <name evidence="1" type="ORF">RN608_12045</name>
</gene>
<dbReference type="EMBL" id="CP134878">
    <property type="protein sequence ID" value="WNM18735.1"/>
    <property type="molecule type" value="Genomic_DNA"/>
</dbReference>